<feature type="region of interest" description="Disordered" evidence="1">
    <location>
        <begin position="520"/>
        <end position="545"/>
    </location>
</feature>
<feature type="region of interest" description="Disordered" evidence="1">
    <location>
        <begin position="556"/>
        <end position="575"/>
    </location>
</feature>
<evidence type="ECO:0000313" key="3">
    <source>
        <dbReference type="EMBL" id="MDI1490552.1"/>
    </source>
</evidence>
<keyword evidence="4" id="KW-1185">Reference proteome</keyword>
<feature type="compositionally biased region" description="Basic and acidic residues" evidence="1">
    <location>
        <begin position="105"/>
        <end position="120"/>
    </location>
</feature>
<evidence type="ECO:0000256" key="1">
    <source>
        <dbReference type="SAM" id="MobiDB-lite"/>
    </source>
</evidence>
<feature type="compositionally biased region" description="Low complexity" evidence="1">
    <location>
        <begin position="641"/>
        <end position="654"/>
    </location>
</feature>
<feature type="compositionally biased region" description="Basic and acidic residues" evidence="1">
    <location>
        <begin position="62"/>
        <end position="75"/>
    </location>
</feature>
<feature type="compositionally biased region" description="Low complexity" evidence="1">
    <location>
        <begin position="30"/>
        <end position="43"/>
    </location>
</feature>
<dbReference type="InterPro" id="IPR053221">
    <property type="entry name" value="Burnettramic_acid_biosynth"/>
</dbReference>
<protein>
    <recommendedName>
        <fullName evidence="2">AB hydrolase-1 domain-containing protein</fullName>
    </recommendedName>
</protein>
<dbReference type="PANTHER" id="PTHR38887">
    <property type="entry name" value="CHROMOSOME 21, WHOLE GENOME SHOTGUN SEQUENCE"/>
    <property type="match status" value="1"/>
</dbReference>
<proteinExistence type="predicted"/>
<dbReference type="SUPFAM" id="SSF53474">
    <property type="entry name" value="alpha/beta-Hydrolases"/>
    <property type="match status" value="1"/>
</dbReference>
<feature type="compositionally biased region" description="Polar residues" evidence="1">
    <location>
        <begin position="847"/>
        <end position="857"/>
    </location>
</feature>
<organism evidence="3 4">
    <name type="scientific">Ramalina farinacea</name>
    <dbReference type="NCBI Taxonomy" id="258253"/>
    <lineage>
        <taxon>Eukaryota</taxon>
        <taxon>Fungi</taxon>
        <taxon>Dikarya</taxon>
        <taxon>Ascomycota</taxon>
        <taxon>Pezizomycotina</taxon>
        <taxon>Lecanoromycetes</taxon>
        <taxon>OSLEUM clade</taxon>
        <taxon>Lecanoromycetidae</taxon>
        <taxon>Lecanorales</taxon>
        <taxon>Lecanorineae</taxon>
        <taxon>Ramalinaceae</taxon>
        <taxon>Ramalina</taxon>
    </lineage>
</organism>
<feature type="region of interest" description="Disordered" evidence="1">
    <location>
        <begin position="754"/>
        <end position="785"/>
    </location>
</feature>
<feature type="compositionally biased region" description="Low complexity" evidence="1">
    <location>
        <begin position="1195"/>
        <end position="1225"/>
    </location>
</feature>
<dbReference type="Gene3D" id="3.40.50.1820">
    <property type="entry name" value="alpha/beta hydrolase"/>
    <property type="match status" value="1"/>
</dbReference>
<evidence type="ECO:0000313" key="4">
    <source>
        <dbReference type="Proteomes" id="UP001161017"/>
    </source>
</evidence>
<feature type="compositionally biased region" description="Polar residues" evidence="1">
    <location>
        <begin position="775"/>
        <end position="785"/>
    </location>
</feature>
<feature type="compositionally biased region" description="Basic and acidic residues" evidence="1">
    <location>
        <begin position="686"/>
        <end position="697"/>
    </location>
</feature>
<feature type="region of interest" description="Disordered" evidence="1">
    <location>
        <begin position="479"/>
        <end position="506"/>
    </location>
</feature>
<sequence>MGSKLMKGIGSGVGLAAEAIANHKEKKARSASALSASSSSAEHQSSRDLRQDSPPAYDELYDVPRGRAGDVEKNPKAVAADTKASLSKERSGGESDDSLDDDDEAAWRLDEATERAESPHSARLKAKNGFDGQPTVESFVAQVMARCPPPPAQAWIHPLPAPVIIPQRRPGTKERGFVRAYSPVLENHGINQDTFLSFIKNEHLAAKASPILNVVFISAGIAGFAPSITATIVSTIVQVAAGTAIEIQKRQRTNTFLDQINEQMFKPRGLYAMIMSYDPQAERPVDVRQMNPNEIVSKRDNLQGSQWKNQLKASSGTTYGETELPESAPLIFPALDEVAEVQDKQQASKWKSSQKFVQDYYDKRAHLSYAQRNPGDKMAQFSAQPHFKSGLSDPSHPAYQGGLLTLVSGGIIPGRRSPTREWKENRRTDDLRVRNQYTPGGAIKALRNKSRQMKRGMLYLMVVNMPTDEELAQARQRLGEMERQAKAQRSSRRISSEASSKSKTREAAYEDLLDDAYSIGTPSIEPGLAPEPSPRRSGRKSLRSLASARSLKSLRLKPSADSLPSSDLAVYPIKKGPELPKRERVFIGESRSPSPSSKDLTVKKRDEPPDAFDLLHSRDDILPLQHSPSISKRLWLESDKASSSAGPSQSRRSSYQIPSYDYIPRRDSSRRHSPSLTSEKRRSKVARSERSSVKQESEANEGEDQFHTPPQTPPGGTIATFDEESVNRRIEELKEQKAKRETEKAELLVKTLDLPVRKSSRSPSPSPLKHEHTMDQVSPTAPKPTSTIRLVEEPAVQHEPEDFAPSPAIRSVPLRTDRNTEIRINSAGENPTIMKHSPTNLRDETKSSNLHQRSNSKILRRLSQHAGSPTSEKHRRRFSNPLGYAPPVRQTSHLTDGGDSVDDAVSDYLTNPRLSQKIVHPQTGRVISFSQVGDPDGSVVFCCVGMGLTRYITAFYDELATTLKLRLITPDRPGVGGSEPHADGKDTPLGWPDDVRTICEQRGITKFSILAHSAGAIYALATALRMPQHIRCRVHLLAPWIPPSQMSAIGTSQEPLPATAMPYSQRFLRSLPTTFLRAANSSFLNFTSNSITTSLPRSPKRTRKSTSRSVTPTPADILNNNADSASTRPFSRRNRSGTPKESSDKENRPPFQPQGSNTFKDISDDSRPSTESFSQLSPLPPTSEKTRHPFPRSQTAPPASLNPPSTTTTSSITPKPTPSAAATAEPYEARLASGIWDLATTNANPSVDLLVCLERRQPIGFRYVDITRSVVIHHGSKDSRVPLDNVKWLAKTMRRCEVRVLEGEGHGLMASAGVMGGVLMEMAGEWEDWLRVVGGTRKGG</sequence>
<feature type="compositionally biased region" description="Polar residues" evidence="1">
    <location>
        <begin position="1118"/>
        <end position="1129"/>
    </location>
</feature>
<gene>
    <name evidence="3" type="ORF">OHK93_001756</name>
</gene>
<feature type="region of interest" description="Disordered" evidence="1">
    <location>
        <begin position="581"/>
        <end position="725"/>
    </location>
</feature>
<feature type="domain" description="AB hydrolase-1" evidence="2">
    <location>
        <begin position="959"/>
        <end position="1097"/>
    </location>
</feature>
<dbReference type="EMBL" id="JAPUFD010000012">
    <property type="protein sequence ID" value="MDI1490552.1"/>
    <property type="molecule type" value="Genomic_DNA"/>
</dbReference>
<feature type="compositionally biased region" description="Basic and acidic residues" evidence="1">
    <location>
        <begin position="600"/>
        <end position="621"/>
    </location>
</feature>
<evidence type="ECO:0000259" key="2">
    <source>
        <dbReference type="Pfam" id="PF00561"/>
    </source>
</evidence>
<feature type="region of interest" description="Disordered" evidence="1">
    <location>
        <begin position="23"/>
        <end position="131"/>
    </location>
</feature>
<dbReference type="InterPro" id="IPR000073">
    <property type="entry name" value="AB_hydrolase_1"/>
</dbReference>
<feature type="region of interest" description="Disordered" evidence="1">
    <location>
        <begin position="822"/>
        <end position="906"/>
    </location>
</feature>
<comment type="caution">
    <text evidence="3">The sequence shown here is derived from an EMBL/GenBank/DDBJ whole genome shotgun (WGS) entry which is preliminary data.</text>
</comment>
<feature type="region of interest" description="Disordered" evidence="1">
    <location>
        <begin position="1088"/>
        <end position="1225"/>
    </location>
</feature>
<accession>A0AA43QR02</accession>
<feature type="compositionally biased region" description="Acidic residues" evidence="1">
    <location>
        <begin position="94"/>
        <end position="104"/>
    </location>
</feature>
<dbReference type="Pfam" id="PF00561">
    <property type="entry name" value="Abhydrolase_1"/>
    <property type="match status" value="1"/>
</dbReference>
<dbReference type="Proteomes" id="UP001161017">
    <property type="component" value="Unassembled WGS sequence"/>
</dbReference>
<name>A0AA43QR02_9LECA</name>
<dbReference type="InterPro" id="IPR029058">
    <property type="entry name" value="AB_hydrolase_fold"/>
</dbReference>
<reference evidence="3" key="1">
    <citation type="journal article" date="2023" name="Genome Biol. Evol.">
        <title>First Whole Genome Sequence and Flow Cytometry Genome Size Data for the Lichen-Forming Fungus Ramalina farinacea (Ascomycota).</title>
        <authorList>
            <person name="Llewellyn T."/>
            <person name="Mian S."/>
            <person name="Hill R."/>
            <person name="Leitch I.J."/>
            <person name="Gaya E."/>
        </authorList>
    </citation>
    <scope>NUCLEOTIDE SEQUENCE</scope>
    <source>
        <strain evidence="3">LIQ254RAFAR</strain>
    </source>
</reference>
<dbReference type="PANTHER" id="PTHR38887:SF1">
    <property type="entry name" value="RAS MODIFICATION PROTEIN ERF4"/>
    <property type="match status" value="1"/>
</dbReference>